<feature type="coiled-coil region" evidence="1">
    <location>
        <begin position="1447"/>
        <end position="1474"/>
    </location>
</feature>
<reference evidence="4" key="2">
    <citation type="submission" date="2021-04" db="EMBL/GenBank/DDBJ databases">
        <authorList>
            <person name="Podell S."/>
        </authorList>
    </citation>
    <scope>NUCLEOTIDE SEQUENCE</scope>
    <source>
        <strain evidence="4">Hildebrandi</strain>
    </source>
</reference>
<feature type="domain" description="Reverse transcriptase Ty1/copia-type" evidence="3">
    <location>
        <begin position="676"/>
        <end position="910"/>
    </location>
</feature>
<feature type="region of interest" description="Disordered" evidence="2">
    <location>
        <begin position="1152"/>
        <end position="1206"/>
    </location>
</feature>
<dbReference type="OrthoDB" id="44654at2759"/>
<evidence type="ECO:0000256" key="2">
    <source>
        <dbReference type="SAM" id="MobiDB-lite"/>
    </source>
</evidence>
<keyword evidence="1" id="KW-0175">Coiled coil</keyword>
<reference evidence="4" key="1">
    <citation type="journal article" date="2021" name="Sci. Rep.">
        <title>Diploid genomic architecture of Nitzschia inconspicua, an elite biomass production diatom.</title>
        <authorList>
            <person name="Oliver A."/>
            <person name="Podell S."/>
            <person name="Pinowska A."/>
            <person name="Traller J.C."/>
            <person name="Smith S.R."/>
            <person name="McClure R."/>
            <person name="Beliaev A."/>
            <person name="Bohutskyi P."/>
            <person name="Hill E.A."/>
            <person name="Rabines A."/>
            <person name="Zheng H."/>
            <person name="Allen L.Z."/>
            <person name="Kuo A."/>
            <person name="Grigoriev I.V."/>
            <person name="Allen A.E."/>
            <person name="Hazlebeck D."/>
            <person name="Allen E.E."/>
        </authorList>
    </citation>
    <scope>NUCLEOTIDE SEQUENCE</scope>
    <source>
        <strain evidence="4">Hildebrandi</strain>
    </source>
</reference>
<feature type="coiled-coil region" evidence="1">
    <location>
        <begin position="1886"/>
        <end position="1941"/>
    </location>
</feature>
<keyword evidence="4" id="KW-0695">RNA-directed DNA polymerase</keyword>
<name>A0A9K3KMP9_9STRA</name>
<keyword evidence="4" id="KW-0548">Nucleotidyltransferase</keyword>
<sequence length="1942" mass="218195">MSDKSGGDEAPPSENKTHVNDGEQDRQRSNRKDHAKGGGGSTDSRFTGSIESLKGCVYDIGGNGENTDNFGRITMKIAIYIAANIKGGGEFRHAMKPDVLKFEELTVPGVSDEQKRDPAQLELWKLELQTYHKKLQAREDASLKAFSVILGQCSMAVVNRLESSDEWESLDASSDVMGLLKLIRQSLYTRSTSKQATQSLQEALDRFMGFRQAGHMKLGTYFDTFKSLYEAYEHLGGGTGHSLEGLQRFLKSKDPTNPSYQELKEAEKAAKEEFLGLRLIRCSDPHRYAGLMADIENSFTRGIDGYPKTLTKAYEMLVNYVNVNQHFRPHPKKNNQGLLFLQEGDSNGRRNGGGRGSRGGGHYFMSLTSGDHIIRHRWTCLPMPDEAIARVSQIGRRQGMPSTLTFSNRHGAEILDQVTTAIEDDHPDVSDDDSTYSYESMTSADDSLLIADDDSSASDPNMTTGPAPAFPAATGVTELEQIPDYLNENHEEYIEDAGTESSEVMDDMNHDEGVDDETTGVEEITEAEEGTDETTGVEENTGVDRVDETTGVDTLDRERTETHTLSEEFHQAEQDGRDAALTPEYTGPNTRYRKRNGREPRNNHVLLSDIMDTFNPDTHHKLFCLVTAQMTANKGVKVFGVAGEMAIEKELRQLLARDVMHGVHSKELTREQRRAALRYLMFLKEKRCGTIKGRGCADGRKQRLYKTKAETSSPALSIEALFLSCVIDAYERRYVLTCNIPGAFMQAEMDELLHLKLDGTILEILLRMEPTYDQFVAYENGKKVLYAQLDKALYGAVQSALLFWKKLTAFVVDVLGFEINPYDACVANKIINEKQCTIAWYVDDLKISHKDPTVVEDIFTKLQEEFGKEAPLTVTRGKEHNYLGMRIDFSIEGKVQFTMPSLVNEIIEQLPPSLASGPCATPAANHLFQVNTKAKKLPQDSSDLVHRMTTQLLYLCKRARPDLQTAVAFLTTRVAAPDSDDMKKLGRCVRYLRHEEVGTLLHPDMRSHTGATMTLGKGSVYSMSTRQKINTRSSTEAELVGVNDAMSIILWTRHFLEAQGYTVNDNIVYQDNESAILLEKNGRHSSTKRTRHLEVRYFFVTDNVRRNKLSIAYCPTGDMIADYFTKPLQGSVFRKMLKQILNVDDALINSSPQECVGDSDDGLTRMNQDGTAESRTRQDDTQPLNDLEDENSKPTKSSQQMMMTKSRSYANVVRNGEKVARGGGVNLDACVSLLLVSNPDVLCRGVIGGSGYNRACARFNCTTKAHQQSKVSLTANALYVEPKKSQVLVAPFLPTQYLSGEAKVEELLEETRPLEVWTTWFAAQEASHLGMDTVHNPGRRSIQQVHQDMRTPKRLKLTEHLESLADENFDGVDPTIVRQVRKIDKILDANGMEDDFSEDEYVEDVTPKVGDVSPVGVVTSNWNLLLASIEALDSKIQGQETGLSKLREVFSRAMKELEVKAEETNTRAQLLLAKLGAETKQGDTTKIWEVIGLMREDMSASDDKLKQLMDYAEKGPAELEHCAKSLAELQNHYQDSLAKIVEKFKTLTRSSNPDEKAKKEVSDLARRLLILENKERALPDLMSMDLEGTNRESNESKLMPEVLRLAQVVEHLNKVIRERGAQESDELLDKMKREREAQARDEVFYKELGVITHKIADLEQSRGERFEHPEGTFGSPQEVETWIVNETIPSCGMFWDLGSVLVGMMEKSKSFKEFADERYSAERAQLSQNETSLLAAMTHHRPGCLFGKNHGHLNSLRRTFSRTDGGERMARSLLDDISKQWNDLCNFTQTFYTKLVNVAKFSEANAFKLVGRCWGAVFDTMRSHREALKLVGDLQAPGNKAMVIWSVFQCHRIMKEFIALDFEGHPAIVKEISLFIITERVDPAEILRLTSRMKKLEDECAAVTETNQKLRSSHADFQVTFMGLKRTVDDLKNELKQLKTKK</sequence>
<dbReference type="EMBL" id="JAGRRH010000022">
    <property type="protein sequence ID" value="KAG7345663.1"/>
    <property type="molecule type" value="Genomic_DNA"/>
</dbReference>
<gene>
    <name evidence="4" type="ORF">IV203_033194</name>
</gene>
<dbReference type="GO" id="GO:0003964">
    <property type="term" value="F:RNA-directed DNA polymerase activity"/>
    <property type="evidence" value="ECO:0007669"/>
    <property type="project" value="UniProtKB-KW"/>
</dbReference>
<evidence type="ECO:0000256" key="1">
    <source>
        <dbReference type="SAM" id="Coils"/>
    </source>
</evidence>
<proteinExistence type="predicted"/>
<feature type="region of interest" description="Disordered" evidence="2">
    <location>
        <begin position="342"/>
        <end position="361"/>
    </location>
</feature>
<organism evidence="4 5">
    <name type="scientific">Nitzschia inconspicua</name>
    <dbReference type="NCBI Taxonomy" id="303405"/>
    <lineage>
        <taxon>Eukaryota</taxon>
        <taxon>Sar</taxon>
        <taxon>Stramenopiles</taxon>
        <taxon>Ochrophyta</taxon>
        <taxon>Bacillariophyta</taxon>
        <taxon>Bacillariophyceae</taxon>
        <taxon>Bacillariophycidae</taxon>
        <taxon>Bacillariales</taxon>
        <taxon>Bacillariaceae</taxon>
        <taxon>Nitzschia</taxon>
    </lineage>
</organism>
<evidence type="ECO:0000259" key="3">
    <source>
        <dbReference type="Pfam" id="PF07727"/>
    </source>
</evidence>
<dbReference type="InterPro" id="IPR013103">
    <property type="entry name" value="RVT_2"/>
</dbReference>
<feature type="compositionally biased region" description="Basic and acidic residues" evidence="2">
    <location>
        <begin position="15"/>
        <end position="36"/>
    </location>
</feature>
<protein>
    <submittedName>
        <fullName evidence="4">Reverse transcriptase RNA-dependent DNA polymerase</fullName>
    </submittedName>
</protein>
<keyword evidence="5" id="KW-1185">Reference proteome</keyword>
<dbReference type="CDD" id="cd09272">
    <property type="entry name" value="RNase_HI_RT_Ty1"/>
    <property type="match status" value="1"/>
</dbReference>
<feature type="region of interest" description="Disordered" evidence="2">
    <location>
        <begin position="1"/>
        <end position="47"/>
    </location>
</feature>
<dbReference type="PANTHER" id="PTHR11439">
    <property type="entry name" value="GAG-POL-RELATED RETROTRANSPOSON"/>
    <property type="match status" value="1"/>
</dbReference>
<accession>A0A9K3KMP9</accession>
<feature type="compositionally biased region" description="Gly residues" evidence="2">
    <location>
        <begin position="350"/>
        <end position="361"/>
    </location>
</feature>
<comment type="caution">
    <text evidence="4">The sequence shown here is derived from an EMBL/GenBank/DDBJ whole genome shotgun (WGS) entry which is preliminary data.</text>
</comment>
<dbReference type="Proteomes" id="UP000693970">
    <property type="component" value="Unassembled WGS sequence"/>
</dbReference>
<dbReference type="Pfam" id="PF07727">
    <property type="entry name" value="RVT_2"/>
    <property type="match status" value="1"/>
</dbReference>
<keyword evidence="4" id="KW-0808">Transferase</keyword>
<feature type="compositionally biased region" description="Polar residues" evidence="2">
    <location>
        <begin position="1194"/>
        <end position="1206"/>
    </location>
</feature>
<evidence type="ECO:0000313" key="5">
    <source>
        <dbReference type="Proteomes" id="UP000693970"/>
    </source>
</evidence>
<evidence type="ECO:0000313" key="4">
    <source>
        <dbReference type="EMBL" id="KAG7345663.1"/>
    </source>
</evidence>
<dbReference type="PANTHER" id="PTHR11439:SF463">
    <property type="entry name" value="REVERSE TRANSCRIPTASE TY1_COPIA-TYPE DOMAIN-CONTAINING PROTEIN"/>
    <property type="match status" value="1"/>
</dbReference>